<dbReference type="RefSeq" id="WP_188688493.1">
    <property type="nucleotide sequence ID" value="NZ_BMIR01000001.1"/>
</dbReference>
<dbReference type="InterPro" id="IPR011761">
    <property type="entry name" value="ATP-grasp"/>
</dbReference>
<dbReference type="InterPro" id="IPR013651">
    <property type="entry name" value="ATP-grasp_RimK-type"/>
</dbReference>
<accession>A0A8J2YFD1</accession>
<dbReference type="Gene3D" id="3.30.470.20">
    <property type="entry name" value="ATP-grasp fold, B domain"/>
    <property type="match status" value="1"/>
</dbReference>
<organism evidence="3 4">
    <name type="scientific">Pullulanibacillus camelliae</name>
    <dbReference type="NCBI Taxonomy" id="1707096"/>
    <lineage>
        <taxon>Bacteria</taxon>
        <taxon>Bacillati</taxon>
        <taxon>Bacillota</taxon>
        <taxon>Bacilli</taxon>
        <taxon>Bacillales</taxon>
        <taxon>Sporolactobacillaceae</taxon>
        <taxon>Pullulanibacillus</taxon>
    </lineage>
</organism>
<evidence type="ECO:0000313" key="4">
    <source>
        <dbReference type="Proteomes" id="UP000628775"/>
    </source>
</evidence>
<name>A0A8J2YFD1_9BACL</name>
<dbReference type="SUPFAM" id="SSF56059">
    <property type="entry name" value="Glutathione synthetase ATP-binding domain-like"/>
    <property type="match status" value="1"/>
</dbReference>
<dbReference type="PANTHER" id="PTHR21621">
    <property type="entry name" value="RIBOSOMAL PROTEIN S6 MODIFICATION PROTEIN"/>
    <property type="match status" value="1"/>
</dbReference>
<dbReference type="PROSITE" id="PS50975">
    <property type="entry name" value="ATP_GRASP"/>
    <property type="match status" value="1"/>
</dbReference>
<dbReference type="Pfam" id="PF08443">
    <property type="entry name" value="RimK"/>
    <property type="match status" value="1"/>
</dbReference>
<sequence>MKSITFNPLRTLAIPNTHYIKPELMFRHREDIAAADWILFPDYWQVNSLVYGLKKQIFPSVASYHLGHNKIEMTRAFQLLFPDYFPYTEILANTPTNTTMILETFPFPFIAKEIKNSMGKGVFIINNEQDLINYANANDVLYVQEYLPIDRDIRLTLVGEKVIGAYWRIGREDSHLNNVSQGGQIAFDPVPRDIIDLVETVAQTLNINHAGFDVAIYNGHPYFFEFNTLFGNVGLQKMNLSIEEHIYQYLVAHHTPTKPPFLPDFNKKKTS</sequence>
<dbReference type="Proteomes" id="UP000628775">
    <property type="component" value="Unassembled WGS sequence"/>
</dbReference>
<dbReference type="GO" id="GO:0018169">
    <property type="term" value="F:ribosomal S6-glutamic acid ligase activity"/>
    <property type="evidence" value="ECO:0007669"/>
    <property type="project" value="TreeGrafter"/>
</dbReference>
<dbReference type="InterPro" id="IPR013815">
    <property type="entry name" value="ATP_grasp_subdomain_1"/>
</dbReference>
<keyword evidence="1" id="KW-0547">Nucleotide-binding</keyword>
<dbReference type="Gene3D" id="3.30.1490.20">
    <property type="entry name" value="ATP-grasp fold, A domain"/>
    <property type="match status" value="1"/>
</dbReference>
<dbReference type="AlphaFoldDB" id="A0A8J2YFD1"/>
<dbReference type="GO" id="GO:0046872">
    <property type="term" value="F:metal ion binding"/>
    <property type="evidence" value="ECO:0007669"/>
    <property type="project" value="InterPro"/>
</dbReference>
<dbReference type="EMBL" id="BMIR01000001">
    <property type="protein sequence ID" value="GGE29373.1"/>
    <property type="molecule type" value="Genomic_DNA"/>
</dbReference>
<dbReference type="GO" id="GO:0005737">
    <property type="term" value="C:cytoplasm"/>
    <property type="evidence" value="ECO:0007669"/>
    <property type="project" value="TreeGrafter"/>
</dbReference>
<evidence type="ECO:0000256" key="1">
    <source>
        <dbReference type="PROSITE-ProRule" id="PRU00409"/>
    </source>
</evidence>
<keyword evidence="4" id="KW-1185">Reference proteome</keyword>
<feature type="domain" description="ATP-grasp" evidence="2">
    <location>
        <begin position="71"/>
        <end position="255"/>
    </location>
</feature>
<comment type="caution">
    <text evidence="3">The sequence shown here is derived from an EMBL/GenBank/DDBJ whole genome shotgun (WGS) entry which is preliminary data.</text>
</comment>
<dbReference type="GO" id="GO:0005524">
    <property type="term" value="F:ATP binding"/>
    <property type="evidence" value="ECO:0007669"/>
    <property type="project" value="UniProtKB-UniRule"/>
</dbReference>
<evidence type="ECO:0000313" key="3">
    <source>
        <dbReference type="EMBL" id="GGE29373.1"/>
    </source>
</evidence>
<evidence type="ECO:0000259" key="2">
    <source>
        <dbReference type="PROSITE" id="PS50975"/>
    </source>
</evidence>
<dbReference type="PANTHER" id="PTHR21621:SF0">
    <property type="entry name" value="BETA-CITRYLGLUTAMATE SYNTHASE B-RELATED"/>
    <property type="match status" value="1"/>
</dbReference>
<protein>
    <recommendedName>
        <fullName evidence="2">ATP-grasp domain-containing protein</fullName>
    </recommendedName>
</protein>
<reference evidence="3" key="1">
    <citation type="journal article" date="2014" name="Int. J. Syst. Evol. Microbiol.">
        <title>Complete genome sequence of Corynebacterium casei LMG S-19264T (=DSM 44701T), isolated from a smear-ripened cheese.</title>
        <authorList>
            <consortium name="US DOE Joint Genome Institute (JGI-PGF)"/>
            <person name="Walter F."/>
            <person name="Albersmeier A."/>
            <person name="Kalinowski J."/>
            <person name="Ruckert C."/>
        </authorList>
    </citation>
    <scope>NUCLEOTIDE SEQUENCE</scope>
    <source>
        <strain evidence="3">CGMCC 1.15371</strain>
    </source>
</reference>
<dbReference type="GO" id="GO:0009432">
    <property type="term" value="P:SOS response"/>
    <property type="evidence" value="ECO:0007669"/>
    <property type="project" value="TreeGrafter"/>
</dbReference>
<proteinExistence type="predicted"/>
<reference evidence="3" key="2">
    <citation type="submission" date="2020-09" db="EMBL/GenBank/DDBJ databases">
        <authorList>
            <person name="Sun Q."/>
            <person name="Zhou Y."/>
        </authorList>
    </citation>
    <scope>NUCLEOTIDE SEQUENCE</scope>
    <source>
        <strain evidence="3">CGMCC 1.15371</strain>
    </source>
</reference>
<keyword evidence="1" id="KW-0067">ATP-binding</keyword>
<gene>
    <name evidence="3" type="ORF">GCM10011391_04900</name>
</gene>